<keyword evidence="2" id="KW-1185">Reference proteome</keyword>
<accession>A0A1G5GTK7</accession>
<dbReference type="EMBL" id="FMUX01000011">
    <property type="protein sequence ID" value="SCY54925.1"/>
    <property type="molecule type" value="Genomic_DNA"/>
</dbReference>
<protein>
    <submittedName>
        <fullName evidence="1">Uncharacterized protein</fullName>
    </submittedName>
</protein>
<reference evidence="1 2" key="1">
    <citation type="submission" date="2016-10" db="EMBL/GenBank/DDBJ databases">
        <authorList>
            <person name="de Groot N.N."/>
        </authorList>
    </citation>
    <scope>NUCLEOTIDE SEQUENCE [LARGE SCALE GENOMIC DNA]</scope>
    <source>
        <strain evidence="1 2">AA1</strain>
    </source>
</reference>
<evidence type="ECO:0000313" key="2">
    <source>
        <dbReference type="Proteomes" id="UP000198870"/>
    </source>
</evidence>
<name>A0A1G5GTK7_9BACT</name>
<gene>
    <name evidence="1" type="ORF">SAMN05216233_111130</name>
</gene>
<dbReference type="OrthoDB" id="5423054at2"/>
<dbReference type="AlphaFoldDB" id="A0A1G5GTK7"/>
<organism evidence="1 2">
    <name type="scientific">Desulfoluna spongiiphila</name>
    <dbReference type="NCBI Taxonomy" id="419481"/>
    <lineage>
        <taxon>Bacteria</taxon>
        <taxon>Pseudomonadati</taxon>
        <taxon>Thermodesulfobacteriota</taxon>
        <taxon>Desulfobacteria</taxon>
        <taxon>Desulfobacterales</taxon>
        <taxon>Desulfolunaceae</taxon>
        <taxon>Desulfoluna</taxon>
    </lineage>
</organism>
<dbReference type="STRING" id="419481.SAMN05216233_111130"/>
<sequence>MGNKKSKKNKVDPEREMALEALPPNVRKSLTDEEVDLFLNAEVWPEEMCEKLNEFLSPE</sequence>
<evidence type="ECO:0000313" key="1">
    <source>
        <dbReference type="EMBL" id="SCY54925.1"/>
    </source>
</evidence>
<dbReference type="Proteomes" id="UP000198870">
    <property type="component" value="Unassembled WGS sequence"/>
</dbReference>
<dbReference type="RefSeq" id="WP_092211707.1">
    <property type="nucleotide sequence ID" value="NZ_FMUX01000011.1"/>
</dbReference>
<proteinExistence type="predicted"/>